<dbReference type="FunCoup" id="A0A067QK95">
    <property type="interactions" value="28"/>
</dbReference>
<dbReference type="Gene3D" id="3.40.50.300">
    <property type="entry name" value="P-loop containing nucleotide triphosphate hydrolases"/>
    <property type="match status" value="1"/>
</dbReference>
<dbReference type="GO" id="GO:0003925">
    <property type="term" value="F:G protein activity"/>
    <property type="evidence" value="ECO:0007669"/>
    <property type="project" value="UniProtKB-EC"/>
</dbReference>
<evidence type="ECO:0000256" key="7">
    <source>
        <dbReference type="ARBA" id="ARBA00022801"/>
    </source>
</evidence>
<evidence type="ECO:0000256" key="2">
    <source>
        <dbReference type="ARBA" id="ARBA00006270"/>
    </source>
</evidence>
<dbReference type="InParanoid" id="A0A067QK95"/>
<dbReference type="SMART" id="SM00173">
    <property type="entry name" value="RAS"/>
    <property type="match status" value="1"/>
</dbReference>
<evidence type="ECO:0000256" key="4">
    <source>
        <dbReference type="ARBA" id="ARBA00022448"/>
    </source>
</evidence>
<keyword evidence="4" id="KW-0813">Transport</keyword>
<comment type="similarity">
    <text evidence="2">Belongs to the small GTPase superfamily. Rab family.</text>
</comment>
<dbReference type="SMART" id="SM00175">
    <property type="entry name" value="RAB"/>
    <property type="match status" value="1"/>
</dbReference>
<keyword evidence="10" id="KW-0333">Golgi apparatus</keyword>
<evidence type="ECO:0000256" key="12">
    <source>
        <dbReference type="ARBA" id="ARBA00023136"/>
    </source>
</evidence>
<dbReference type="InterPro" id="IPR001806">
    <property type="entry name" value="Small_GTPase"/>
</dbReference>
<sequence length="280" mass="31165">MVNVTKGMQSMLESRSAVYKMLKDKAHKDRQINTFPRPYRYDATPYKQLDFSQIVKEACSSSRPVMAGLKISKAIFLGDVAVGKTCLVNRFCHQVFDSNYKATIGVDFEVERFDILQVPFNLQIWDTAGQERFKCIASSYYRAAHVIVVVFDLSSLMSLSHCPQWLEEALNANSGSPHIFLVGTKRDLMTRTAFSEVEGHALRLAEQVGAEFWAVSSRTGDGVSELFCRMAGLAFDSSVCREKEASCKAMTVGSDLVTLKQTPRTTPVKPRPKCSGSCSN</sequence>
<evidence type="ECO:0000256" key="8">
    <source>
        <dbReference type="ARBA" id="ARBA00022842"/>
    </source>
</evidence>
<dbReference type="Proteomes" id="UP000027135">
    <property type="component" value="Unassembled WGS sequence"/>
</dbReference>
<evidence type="ECO:0000256" key="18">
    <source>
        <dbReference type="ARBA" id="ARBA00067830"/>
    </source>
</evidence>
<keyword evidence="20" id="KW-1185">Reference proteome</keyword>
<evidence type="ECO:0000256" key="5">
    <source>
        <dbReference type="ARBA" id="ARBA00022723"/>
    </source>
</evidence>
<dbReference type="EMBL" id="KK853248">
    <property type="protein sequence ID" value="KDR09350.1"/>
    <property type="molecule type" value="Genomic_DNA"/>
</dbReference>
<dbReference type="PROSITE" id="PS51419">
    <property type="entry name" value="RAB"/>
    <property type="match status" value="1"/>
</dbReference>
<dbReference type="SMART" id="SM00176">
    <property type="entry name" value="RAN"/>
    <property type="match status" value="1"/>
</dbReference>
<evidence type="ECO:0000256" key="15">
    <source>
        <dbReference type="ARBA" id="ARBA00037794"/>
    </source>
</evidence>
<keyword evidence="7" id="KW-0378">Hydrolase</keyword>
<keyword evidence="13" id="KW-0449">Lipoprotein</keyword>
<keyword evidence="11" id="KW-0342">GTP-binding</keyword>
<dbReference type="InterPro" id="IPR027417">
    <property type="entry name" value="P-loop_NTPase"/>
</dbReference>
<comment type="catalytic activity">
    <reaction evidence="16">
        <text>GTP + H2O = GDP + phosphate + H(+)</text>
        <dbReference type="Rhea" id="RHEA:19669"/>
        <dbReference type="ChEBI" id="CHEBI:15377"/>
        <dbReference type="ChEBI" id="CHEBI:15378"/>
        <dbReference type="ChEBI" id="CHEBI:37565"/>
        <dbReference type="ChEBI" id="CHEBI:43474"/>
        <dbReference type="ChEBI" id="CHEBI:58189"/>
        <dbReference type="EC" id="3.6.5.2"/>
    </reaction>
    <physiologicalReaction direction="left-to-right" evidence="16">
        <dbReference type="Rhea" id="RHEA:19670"/>
    </physiologicalReaction>
</comment>
<dbReference type="eggNOG" id="KOG0094">
    <property type="taxonomic scope" value="Eukaryota"/>
</dbReference>
<keyword evidence="8" id="KW-0460">Magnesium</keyword>
<dbReference type="NCBIfam" id="TIGR00231">
    <property type="entry name" value="small_GTP"/>
    <property type="match status" value="1"/>
</dbReference>
<dbReference type="PANTHER" id="PTHR47977">
    <property type="entry name" value="RAS-RELATED PROTEIN RAB"/>
    <property type="match status" value="1"/>
</dbReference>
<dbReference type="GO" id="GO:0005525">
    <property type="term" value="F:GTP binding"/>
    <property type="evidence" value="ECO:0007669"/>
    <property type="project" value="UniProtKB-KW"/>
</dbReference>
<reference evidence="19 20" key="1">
    <citation type="journal article" date="2014" name="Nat. Commun.">
        <title>Molecular traces of alternative social organization in a termite genome.</title>
        <authorList>
            <person name="Terrapon N."/>
            <person name="Li C."/>
            <person name="Robertson H.M."/>
            <person name="Ji L."/>
            <person name="Meng X."/>
            <person name="Booth W."/>
            <person name="Chen Z."/>
            <person name="Childers C.P."/>
            <person name="Glastad K.M."/>
            <person name="Gokhale K."/>
            <person name="Gowin J."/>
            <person name="Gronenberg W."/>
            <person name="Hermansen R.A."/>
            <person name="Hu H."/>
            <person name="Hunt B.G."/>
            <person name="Huylmans A.K."/>
            <person name="Khalil S.M."/>
            <person name="Mitchell R.D."/>
            <person name="Munoz-Torres M.C."/>
            <person name="Mustard J.A."/>
            <person name="Pan H."/>
            <person name="Reese J.T."/>
            <person name="Scharf M.E."/>
            <person name="Sun F."/>
            <person name="Vogel H."/>
            <person name="Xiao J."/>
            <person name="Yang W."/>
            <person name="Yang Z."/>
            <person name="Yang Z."/>
            <person name="Zhou J."/>
            <person name="Zhu J."/>
            <person name="Brent C.S."/>
            <person name="Elsik C.G."/>
            <person name="Goodisman M.A."/>
            <person name="Liberles D.A."/>
            <person name="Roe R.M."/>
            <person name="Vargo E.L."/>
            <person name="Vilcinskas A."/>
            <person name="Wang J."/>
            <person name="Bornberg-Bauer E."/>
            <person name="Korb J."/>
            <person name="Zhang G."/>
            <person name="Liebig J."/>
        </authorList>
    </citation>
    <scope>NUCLEOTIDE SEQUENCE [LARGE SCALE GENOMIC DNA]</scope>
    <source>
        <tissue evidence="19">Whole organism</tissue>
    </source>
</reference>
<dbReference type="Pfam" id="PF00071">
    <property type="entry name" value="Ras"/>
    <property type="match status" value="1"/>
</dbReference>
<dbReference type="STRING" id="136037.A0A067QK95"/>
<organism evidence="19 20">
    <name type="scientific">Zootermopsis nevadensis</name>
    <name type="common">Dampwood termite</name>
    <dbReference type="NCBI Taxonomy" id="136037"/>
    <lineage>
        <taxon>Eukaryota</taxon>
        <taxon>Metazoa</taxon>
        <taxon>Ecdysozoa</taxon>
        <taxon>Arthropoda</taxon>
        <taxon>Hexapoda</taxon>
        <taxon>Insecta</taxon>
        <taxon>Pterygota</taxon>
        <taxon>Neoptera</taxon>
        <taxon>Polyneoptera</taxon>
        <taxon>Dictyoptera</taxon>
        <taxon>Blattodea</taxon>
        <taxon>Blattoidea</taxon>
        <taxon>Termitoidae</taxon>
        <taxon>Termopsidae</taxon>
        <taxon>Zootermopsis</taxon>
    </lineage>
</organism>
<evidence type="ECO:0000313" key="20">
    <source>
        <dbReference type="Proteomes" id="UP000027135"/>
    </source>
</evidence>
<keyword evidence="5" id="KW-0479">Metal-binding</keyword>
<dbReference type="FunFam" id="3.40.50.300:FF:000707">
    <property type="entry name" value="RAB36, member RAS oncogene family"/>
    <property type="match status" value="1"/>
</dbReference>
<protein>
    <recommendedName>
        <fullName evidence="18">Ras-related protein Rab-36</fullName>
        <ecNumber evidence="3">3.6.5.2</ecNumber>
    </recommendedName>
</protein>
<dbReference type="PROSITE" id="PS51421">
    <property type="entry name" value="RAS"/>
    <property type="match status" value="1"/>
</dbReference>
<evidence type="ECO:0000256" key="3">
    <source>
        <dbReference type="ARBA" id="ARBA00011984"/>
    </source>
</evidence>
<name>A0A067QK95_ZOONE</name>
<evidence type="ECO:0000256" key="14">
    <source>
        <dbReference type="ARBA" id="ARBA00023289"/>
    </source>
</evidence>
<comment type="function">
    <text evidence="17">The small GTPases Rab are key regulators of intracellular membrane trafficking, from the formation of transport vesicles to their fusion with membranes. Rabs cycle between an inactive GDP-bound form and an active GTP-bound form that is able to recruit to membranes different sets of downstream effectors directly responsible for vesicle formation, movement, tethering and fusion.</text>
</comment>
<evidence type="ECO:0000256" key="11">
    <source>
        <dbReference type="ARBA" id="ARBA00023134"/>
    </source>
</evidence>
<dbReference type="GO" id="GO:0000139">
    <property type="term" value="C:Golgi membrane"/>
    <property type="evidence" value="ECO:0007669"/>
    <property type="project" value="UniProtKB-SubCell"/>
</dbReference>
<dbReference type="InterPro" id="IPR005225">
    <property type="entry name" value="Small_GTP-bd"/>
</dbReference>
<keyword evidence="14" id="KW-0636">Prenylation</keyword>
<evidence type="ECO:0000256" key="17">
    <source>
        <dbReference type="ARBA" id="ARBA00058763"/>
    </source>
</evidence>
<dbReference type="InterPro" id="IPR050227">
    <property type="entry name" value="Rab"/>
</dbReference>
<keyword evidence="6" id="KW-0547">Nucleotide-binding</keyword>
<evidence type="ECO:0000313" key="19">
    <source>
        <dbReference type="EMBL" id="KDR09350.1"/>
    </source>
</evidence>
<dbReference type="PRINTS" id="PR00449">
    <property type="entry name" value="RASTRNSFRMNG"/>
</dbReference>
<evidence type="ECO:0000256" key="1">
    <source>
        <dbReference type="ARBA" id="ARBA00001946"/>
    </source>
</evidence>
<comment type="cofactor">
    <cofactor evidence="1">
        <name>Mg(2+)</name>
        <dbReference type="ChEBI" id="CHEBI:18420"/>
    </cofactor>
</comment>
<keyword evidence="12" id="KW-0472">Membrane</keyword>
<dbReference type="OrthoDB" id="413584at2759"/>
<dbReference type="SUPFAM" id="SSF52540">
    <property type="entry name" value="P-loop containing nucleoside triphosphate hydrolases"/>
    <property type="match status" value="1"/>
</dbReference>
<comment type="subcellular location">
    <subcellularLocation>
        <location evidence="15">Golgi apparatus membrane</location>
        <topology evidence="15">Lipid-anchor</topology>
    </subcellularLocation>
</comment>
<keyword evidence="9" id="KW-0653">Protein transport</keyword>
<gene>
    <name evidence="19" type="ORF">L798_00693</name>
</gene>
<evidence type="ECO:0000256" key="6">
    <source>
        <dbReference type="ARBA" id="ARBA00022741"/>
    </source>
</evidence>
<evidence type="ECO:0000256" key="16">
    <source>
        <dbReference type="ARBA" id="ARBA00047660"/>
    </source>
</evidence>
<dbReference type="GO" id="GO:0015031">
    <property type="term" value="P:protein transport"/>
    <property type="evidence" value="ECO:0007669"/>
    <property type="project" value="UniProtKB-KW"/>
</dbReference>
<dbReference type="AlphaFoldDB" id="A0A067QK95"/>
<dbReference type="OMA" id="FKCIAAA"/>
<evidence type="ECO:0000256" key="9">
    <source>
        <dbReference type="ARBA" id="ARBA00022927"/>
    </source>
</evidence>
<dbReference type="SMART" id="SM00174">
    <property type="entry name" value="RHO"/>
    <property type="match status" value="1"/>
</dbReference>
<accession>A0A067QK95</accession>
<dbReference type="EC" id="3.6.5.2" evidence="3"/>
<evidence type="ECO:0000256" key="13">
    <source>
        <dbReference type="ARBA" id="ARBA00023288"/>
    </source>
</evidence>
<evidence type="ECO:0000256" key="10">
    <source>
        <dbReference type="ARBA" id="ARBA00023034"/>
    </source>
</evidence>
<dbReference type="GO" id="GO:0046872">
    <property type="term" value="F:metal ion binding"/>
    <property type="evidence" value="ECO:0007669"/>
    <property type="project" value="UniProtKB-KW"/>
</dbReference>
<proteinExistence type="inferred from homology"/>